<reference evidence="6" key="1">
    <citation type="journal article" date="2021" name="Nat. Commun.">
        <title>Genetic determinants of endophytism in the Arabidopsis root mycobiome.</title>
        <authorList>
            <person name="Mesny F."/>
            <person name="Miyauchi S."/>
            <person name="Thiergart T."/>
            <person name="Pickel B."/>
            <person name="Atanasova L."/>
            <person name="Karlsson M."/>
            <person name="Huettel B."/>
            <person name="Barry K.W."/>
            <person name="Haridas S."/>
            <person name="Chen C."/>
            <person name="Bauer D."/>
            <person name="Andreopoulos W."/>
            <person name="Pangilinan J."/>
            <person name="LaButti K."/>
            <person name="Riley R."/>
            <person name="Lipzen A."/>
            <person name="Clum A."/>
            <person name="Drula E."/>
            <person name="Henrissat B."/>
            <person name="Kohler A."/>
            <person name="Grigoriev I.V."/>
            <person name="Martin F.M."/>
            <person name="Hacquard S."/>
        </authorList>
    </citation>
    <scope>NUCLEOTIDE SEQUENCE</scope>
    <source>
        <strain evidence="6">MPI-SDFR-AT-0117</strain>
    </source>
</reference>
<protein>
    <submittedName>
        <fullName evidence="6">Glycoside hydrolase superfamily</fullName>
    </submittedName>
</protein>
<evidence type="ECO:0000256" key="2">
    <source>
        <dbReference type="ARBA" id="ARBA00008773"/>
    </source>
</evidence>
<dbReference type="EMBL" id="JAGSXJ010000008">
    <property type="protein sequence ID" value="KAH6689074.1"/>
    <property type="molecule type" value="Genomic_DNA"/>
</dbReference>
<dbReference type="PANTHER" id="PTHR16631:SF16">
    <property type="entry name" value="GPI-ANCHORED CELL WALL BETA-1,3-ENDOGLUCANASE EGLC"/>
    <property type="match status" value="1"/>
</dbReference>
<evidence type="ECO:0000313" key="7">
    <source>
        <dbReference type="Proteomes" id="UP000770015"/>
    </source>
</evidence>
<comment type="caution">
    <text evidence="6">The sequence shown here is derived from an EMBL/GenBank/DDBJ whole genome shotgun (WGS) entry which is preliminary data.</text>
</comment>
<dbReference type="SUPFAM" id="SSF51445">
    <property type="entry name" value="(Trans)glycosidases"/>
    <property type="match status" value="1"/>
</dbReference>
<gene>
    <name evidence="6" type="ORF">F5X68DRAFT_254936</name>
</gene>
<dbReference type="AlphaFoldDB" id="A0A9P8VD35"/>
<dbReference type="GO" id="GO:0005576">
    <property type="term" value="C:extracellular region"/>
    <property type="evidence" value="ECO:0007669"/>
    <property type="project" value="TreeGrafter"/>
</dbReference>
<dbReference type="InterPro" id="IPR017853">
    <property type="entry name" value="GH"/>
</dbReference>
<evidence type="ECO:0000313" key="6">
    <source>
        <dbReference type="EMBL" id="KAH6689074.1"/>
    </source>
</evidence>
<comment type="subcellular location">
    <subcellularLocation>
        <location evidence="1">Cell envelope</location>
    </subcellularLocation>
</comment>
<accession>A0A9P8VD35</accession>
<feature type="region of interest" description="Disordered" evidence="4">
    <location>
        <begin position="341"/>
        <end position="360"/>
    </location>
</feature>
<feature type="signal peptide" evidence="5">
    <location>
        <begin position="1"/>
        <end position="18"/>
    </location>
</feature>
<keyword evidence="7" id="KW-1185">Reference proteome</keyword>
<keyword evidence="3 6" id="KW-0378">Hydrolase</keyword>
<dbReference type="GO" id="GO:0009277">
    <property type="term" value="C:fungal-type cell wall"/>
    <property type="evidence" value="ECO:0007669"/>
    <property type="project" value="TreeGrafter"/>
</dbReference>
<dbReference type="Gene3D" id="3.20.20.80">
    <property type="entry name" value="Glycosidases"/>
    <property type="match status" value="1"/>
</dbReference>
<feature type="chain" id="PRO_5040244511" evidence="5">
    <location>
        <begin position="19"/>
        <end position="360"/>
    </location>
</feature>
<dbReference type="PANTHER" id="PTHR16631">
    <property type="entry name" value="GLUCAN 1,3-BETA-GLUCOSIDASE"/>
    <property type="match status" value="1"/>
</dbReference>
<dbReference type="OrthoDB" id="77201at2759"/>
<evidence type="ECO:0000256" key="3">
    <source>
        <dbReference type="ARBA" id="ARBA00022801"/>
    </source>
</evidence>
<keyword evidence="5" id="KW-0732">Signal</keyword>
<dbReference type="GO" id="GO:0071555">
    <property type="term" value="P:cell wall organization"/>
    <property type="evidence" value="ECO:0007669"/>
    <property type="project" value="TreeGrafter"/>
</dbReference>
<evidence type="ECO:0000256" key="4">
    <source>
        <dbReference type="SAM" id="MobiDB-lite"/>
    </source>
</evidence>
<name>A0A9P8VD35_9PEZI</name>
<dbReference type="GO" id="GO:0042973">
    <property type="term" value="F:glucan endo-1,3-beta-D-glucosidase activity"/>
    <property type="evidence" value="ECO:0007669"/>
    <property type="project" value="TreeGrafter"/>
</dbReference>
<dbReference type="InterPro" id="IPR050732">
    <property type="entry name" value="Beta-glucan_modifiers"/>
</dbReference>
<comment type="similarity">
    <text evidence="2">Belongs to the glycosyl hydrolase 17 family.</text>
</comment>
<sequence>MLTRTILAVGALAANAVAQTPAQHYLGFNSGNMLPNRTAKVKADWIQEFKTARDLQDAPGNFTAVRLYTNIQGYTEDQPIEAFEAAIETGTNILLGIWASHTDNIEKEMFALEKAIDLYGQDLVNLVIGVSIGSEDMYRYSDVGLTNDPTGVGNPPEVIVGFIDDFRTKFNSTPLAGVPVGHVDTFDAWYNSSNAAVLEAVDWIGMNVFPYFFTSRNNTIQNAPEFFDQSYEVVKSVAGDTPIWITETGWPSSGPEWDLAETGIENAKYYWDEVGCRRLFANTTTFWYILRDSNPANSMQFTITDNLEVPLFNLTCPTTFETDQEGNWTPPDFTLGVAAPSSTSVTAEQNPATHVPKPCL</sequence>
<dbReference type="GO" id="GO:0009986">
    <property type="term" value="C:cell surface"/>
    <property type="evidence" value="ECO:0007669"/>
    <property type="project" value="TreeGrafter"/>
</dbReference>
<evidence type="ECO:0000256" key="1">
    <source>
        <dbReference type="ARBA" id="ARBA00004196"/>
    </source>
</evidence>
<proteinExistence type="inferred from homology"/>
<organism evidence="6 7">
    <name type="scientific">Plectosphaerella plurivora</name>
    <dbReference type="NCBI Taxonomy" id="936078"/>
    <lineage>
        <taxon>Eukaryota</taxon>
        <taxon>Fungi</taxon>
        <taxon>Dikarya</taxon>
        <taxon>Ascomycota</taxon>
        <taxon>Pezizomycotina</taxon>
        <taxon>Sordariomycetes</taxon>
        <taxon>Hypocreomycetidae</taxon>
        <taxon>Glomerellales</taxon>
        <taxon>Plectosphaerellaceae</taxon>
        <taxon>Plectosphaerella</taxon>
    </lineage>
</organism>
<evidence type="ECO:0000256" key="5">
    <source>
        <dbReference type="SAM" id="SignalP"/>
    </source>
</evidence>
<dbReference type="Proteomes" id="UP000770015">
    <property type="component" value="Unassembled WGS sequence"/>
</dbReference>
<feature type="compositionally biased region" description="Polar residues" evidence="4">
    <location>
        <begin position="341"/>
        <end position="352"/>
    </location>
</feature>